<reference evidence="2 3" key="1">
    <citation type="journal article" date="2021" name="BMC Biol.">
        <title>Horizontally acquired antibacterial genes associated with adaptive radiation of ladybird beetles.</title>
        <authorList>
            <person name="Li H.S."/>
            <person name="Tang X.F."/>
            <person name="Huang Y.H."/>
            <person name="Xu Z.Y."/>
            <person name="Chen M.L."/>
            <person name="Du X.Y."/>
            <person name="Qiu B.Y."/>
            <person name="Chen P.T."/>
            <person name="Zhang W."/>
            <person name="Slipinski A."/>
            <person name="Escalona H.E."/>
            <person name="Waterhouse R.M."/>
            <person name="Zwick A."/>
            <person name="Pang H."/>
        </authorList>
    </citation>
    <scope>NUCLEOTIDE SEQUENCE [LARGE SCALE GENOMIC DNA]</scope>
    <source>
        <strain evidence="2">SYSU2018</strain>
    </source>
</reference>
<accession>A0ABD2N4Q9</accession>
<comment type="caution">
    <text evidence="2">The sequence shown here is derived from an EMBL/GenBank/DDBJ whole genome shotgun (WGS) entry which is preliminary data.</text>
</comment>
<organism evidence="2 3">
    <name type="scientific">Cryptolaemus montrouzieri</name>
    <dbReference type="NCBI Taxonomy" id="559131"/>
    <lineage>
        <taxon>Eukaryota</taxon>
        <taxon>Metazoa</taxon>
        <taxon>Ecdysozoa</taxon>
        <taxon>Arthropoda</taxon>
        <taxon>Hexapoda</taxon>
        <taxon>Insecta</taxon>
        <taxon>Pterygota</taxon>
        <taxon>Neoptera</taxon>
        <taxon>Endopterygota</taxon>
        <taxon>Coleoptera</taxon>
        <taxon>Polyphaga</taxon>
        <taxon>Cucujiformia</taxon>
        <taxon>Coccinelloidea</taxon>
        <taxon>Coccinellidae</taxon>
        <taxon>Scymninae</taxon>
        <taxon>Scymnini</taxon>
        <taxon>Cryptolaemus</taxon>
    </lineage>
</organism>
<evidence type="ECO:0000256" key="1">
    <source>
        <dbReference type="SAM" id="MobiDB-lite"/>
    </source>
</evidence>
<evidence type="ECO:0000313" key="2">
    <source>
        <dbReference type="EMBL" id="KAL3273572.1"/>
    </source>
</evidence>
<dbReference type="EMBL" id="JABFTP020000062">
    <property type="protein sequence ID" value="KAL3273572.1"/>
    <property type="molecule type" value="Genomic_DNA"/>
</dbReference>
<dbReference type="AlphaFoldDB" id="A0ABD2N4Q9"/>
<protein>
    <submittedName>
        <fullName evidence="2">Uncharacterized protein</fullName>
    </submittedName>
</protein>
<feature type="region of interest" description="Disordered" evidence="1">
    <location>
        <begin position="1"/>
        <end position="20"/>
    </location>
</feature>
<dbReference type="Proteomes" id="UP001516400">
    <property type="component" value="Unassembled WGS sequence"/>
</dbReference>
<proteinExistence type="predicted"/>
<evidence type="ECO:0000313" key="3">
    <source>
        <dbReference type="Proteomes" id="UP001516400"/>
    </source>
</evidence>
<keyword evidence="3" id="KW-1185">Reference proteome</keyword>
<name>A0ABD2N4Q9_9CUCU</name>
<gene>
    <name evidence="2" type="ORF">HHI36_015006</name>
</gene>
<sequence>MDNDLADESAKEAGASPELQPQNIPISEVLIFDMNSRIRNLYVENWKSNEANKIPFITKALDEPTFPSKRKDQVKICRLRAGHRRLPHSYIVSKEEPPLCNQWNVPVKK</sequence>